<feature type="transmembrane region" description="Helical" evidence="10">
    <location>
        <begin position="117"/>
        <end position="137"/>
    </location>
</feature>
<evidence type="ECO:0000313" key="13">
    <source>
        <dbReference type="Proteomes" id="UP000225433"/>
    </source>
</evidence>
<dbReference type="SUPFAM" id="SSF55874">
    <property type="entry name" value="ATPase domain of HSP90 chaperone/DNA topoisomerase II/histidine kinase"/>
    <property type="match status" value="1"/>
</dbReference>
<keyword evidence="8" id="KW-0067">ATP-binding</keyword>
<proteinExistence type="predicted"/>
<dbReference type="GO" id="GO:0016020">
    <property type="term" value="C:membrane"/>
    <property type="evidence" value="ECO:0007669"/>
    <property type="project" value="UniProtKB-SubCell"/>
</dbReference>
<evidence type="ECO:0000256" key="8">
    <source>
        <dbReference type="ARBA" id="ARBA00022840"/>
    </source>
</evidence>
<accession>A0A2G0Q6W4</accession>
<dbReference type="InterPro" id="IPR004358">
    <property type="entry name" value="Sig_transdc_His_kin-like_C"/>
</dbReference>
<evidence type="ECO:0000256" key="3">
    <source>
        <dbReference type="ARBA" id="ARBA00012438"/>
    </source>
</evidence>
<dbReference type="InterPro" id="IPR003594">
    <property type="entry name" value="HATPase_dom"/>
</dbReference>
<dbReference type="InterPro" id="IPR005467">
    <property type="entry name" value="His_kinase_dom"/>
</dbReference>
<keyword evidence="6" id="KW-0547">Nucleotide-binding</keyword>
<evidence type="ECO:0000256" key="10">
    <source>
        <dbReference type="SAM" id="Phobius"/>
    </source>
</evidence>
<dbReference type="GO" id="GO:0000155">
    <property type="term" value="F:phosphorelay sensor kinase activity"/>
    <property type="evidence" value="ECO:0007669"/>
    <property type="project" value="InterPro"/>
</dbReference>
<comment type="subcellular location">
    <subcellularLocation>
        <location evidence="2">Membrane</location>
    </subcellularLocation>
</comment>
<protein>
    <recommendedName>
        <fullName evidence="3">histidine kinase</fullName>
        <ecNumber evidence="3">2.7.13.3</ecNumber>
    </recommendedName>
</protein>
<keyword evidence="4" id="KW-0597">Phosphoprotein</keyword>
<dbReference type="AlphaFoldDB" id="A0A2G0Q6W4"/>
<dbReference type="PROSITE" id="PS50109">
    <property type="entry name" value="HIS_KIN"/>
    <property type="match status" value="1"/>
</dbReference>
<feature type="transmembrane region" description="Helical" evidence="10">
    <location>
        <begin position="84"/>
        <end position="105"/>
    </location>
</feature>
<evidence type="ECO:0000256" key="5">
    <source>
        <dbReference type="ARBA" id="ARBA00022679"/>
    </source>
</evidence>
<evidence type="ECO:0000256" key="6">
    <source>
        <dbReference type="ARBA" id="ARBA00022741"/>
    </source>
</evidence>
<evidence type="ECO:0000256" key="7">
    <source>
        <dbReference type="ARBA" id="ARBA00022777"/>
    </source>
</evidence>
<dbReference type="InterPro" id="IPR050351">
    <property type="entry name" value="BphY/WalK/GraS-like"/>
</dbReference>
<dbReference type="EC" id="2.7.13.3" evidence="3"/>
<dbReference type="SUPFAM" id="SSF47384">
    <property type="entry name" value="Homodimeric domain of signal transducing histidine kinase"/>
    <property type="match status" value="1"/>
</dbReference>
<dbReference type="PANTHER" id="PTHR42878:SF7">
    <property type="entry name" value="SENSOR HISTIDINE KINASE GLRK"/>
    <property type="match status" value="1"/>
</dbReference>
<evidence type="ECO:0000256" key="4">
    <source>
        <dbReference type="ARBA" id="ARBA00022553"/>
    </source>
</evidence>
<dbReference type="SMART" id="SM00388">
    <property type="entry name" value="HisKA"/>
    <property type="match status" value="1"/>
</dbReference>
<feature type="transmembrane region" description="Helical" evidence="10">
    <location>
        <begin position="280"/>
        <end position="304"/>
    </location>
</feature>
<dbReference type="SMART" id="SM00387">
    <property type="entry name" value="HATPase_c"/>
    <property type="match status" value="1"/>
</dbReference>
<dbReference type="Pfam" id="PF00512">
    <property type="entry name" value="HisKA"/>
    <property type="match status" value="1"/>
</dbReference>
<keyword evidence="10" id="KW-1133">Transmembrane helix</keyword>
<feature type="domain" description="Histidine kinase" evidence="11">
    <location>
        <begin position="363"/>
        <end position="579"/>
    </location>
</feature>
<dbReference type="EMBL" id="NJAI01000004">
    <property type="protein sequence ID" value="PHM54970.1"/>
    <property type="molecule type" value="Genomic_DNA"/>
</dbReference>
<dbReference type="Gene3D" id="3.30.565.10">
    <property type="entry name" value="Histidine kinase-like ATPase, C-terminal domain"/>
    <property type="match status" value="1"/>
</dbReference>
<evidence type="ECO:0000256" key="9">
    <source>
        <dbReference type="ARBA" id="ARBA00023012"/>
    </source>
</evidence>
<comment type="caution">
    <text evidence="12">The sequence shown here is derived from an EMBL/GenBank/DDBJ whole genome shotgun (WGS) entry which is preliminary data.</text>
</comment>
<comment type="catalytic activity">
    <reaction evidence="1">
        <text>ATP + protein L-histidine = ADP + protein N-phospho-L-histidine.</text>
        <dbReference type="EC" id="2.7.13.3"/>
    </reaction>
</comment>
<gene>
    <name evidence="12" type="ORF">Xhom_02938</name>
</gene>
<dbReference type="GO" id="GO:0007234">
    <property type="term" value="P:osmosensory signaling via phosphorelay pathway"/>
    <property type="evidence" value="ECO:0007669"/>
    <property type="project" value="TreeGrafter"/>
</dbReference>
<dbReference type="GO" id="GO:0005524">
    <property type="term" value="F:ATP binding"/>
    <property type="evidence" value="ECO:0007669"/>
    <property type="project" value="UniProtKB-KW"/>
</dbReference>
<keyword evidence="7" id="KW-0418">Kinase</keyword>
<dbReference type="Gene3D" id="1.10.287.130">
    <property type="match status" value="1"/>
</dbReference>
<sequence length="582" mass="65846">MILAFGPYQAKGDTWSEAPPTCLIYLSNGMAAPHWRDGNKAAIPPSLLQVNPAHRVHVCSSLAIANNFQPVQKKTKSNFRIHHLADFFLCLMLISNNVIVGYEMISLKKWRLFPRSLRQLVLMAFWLVLLPLLVLAYQAYKSLDQLSTQAAEINRSTLADVRRSEAMIGVALEMERSYRQYCVLGDIRLEKLYQRQYLQYTNMLGKQITMLANTVYTKKLNELLPGLTKISCSNGAPEPATNKLLEQFSTANNHLVQETRNIIFSRGEQLQKDIADKGRFFGWQSLILFLLSAFLVTLFTRMIIGPVKGIERMINRLGKGLSLENQIESFKGPRELRSLAQRIIWLSERLSWLESQRHEFLRHISHELKTPLASMREGTELLADEIAGPLTADQKEVVSILDSSSRHLQQLIEQLLEYNRKLADGPAEHQSVSLRELVGGVVLSHQLPARTKNIYTNIQLDIDYCWAEPNLLMKVIDNLYSNAVHYGAESGNIWISSRQMGKNLQIDIANTGTPIPELEKSMIFEPFYQGKLQRKGAVKGSGLGLSIAQDCIKQMGGVIHLIESEFADVCFRIELPLTAKND</sequence>
<keyword evidence="5" id="KW-0808">Transferase</keyword>
<organism evidence="12 13">
    <name type="scientific">Xenorhabdus hominickii</name>
    <dbReference type="NCBI Taxonomy" id="351679"/>
    <lineage>
        <taxon>Bacteria</taxon>
        <taxon>Pseudomonadati</taxon>
        <taxon>Pseudomonadota</taxon>
        <taxon>Gammaproteobacteria</taxon>
        <taxon>Enterobacterales</taxon>
        <taxon>Morganellaceae</taxon>
        <taxon>Xenorhabdus</taxon>
    </lineage>
</organism>
<dbReference type="GO" id="GO:0030295">
    <property type="term" value="F:protein kinase activator activity"/>
    <property type="evidence" value="ECO:0007669"/>
    <property type="project" value="TreeGrafter"/>
</dbReference>
<dbReference type="InterPro" id="IPR003661">
    <property type="entry name" value="HisK_dim/P_dom"/>
</dbReference>
<evidence type="ECO:0000259" key="11">
    <source>
        <dbReference type="PROSITE" id="PS50109"/>
    </source>
</evidence>
<dbReference type="InterPro" id="IPR036097">
    <property type="entry name" value="HisK_dim/P_sf"/>
</dbReference>
<evidence type="ECO:0000256" key="1">
    <source>
        <dbReference type="ARBA" id="ARBA00000085"/>
    </source>
</evidence>
<keyword evidence="10" id="KW-0812">Transmembrane</keyword>
<dbReference type="InterPro" id="IPR003660">
    <property type="entry name" value="HAMP_dom"/>
</dbReference>
<dbReference type="Pfam" id="PF00672">
    <property type="entry name" value="HAMP"/>
    <property type="match status" value="1"/>
</dbReference>
<dbReference type="PANTHER" id="PTHR42878">
    <property type="entry name" value="TWO-COMPONENT HISTIDINE KINASE"/>
    <property type="match status" value="1"/>
</dbReference>
<dbReference type="InterPro" id="IPR036890">
    <property type="entry name" value="HATPase_C_sf"/>
</dbReference>
<dbReference type="CDD" id="cd00082">
    <property type="entry name" value="HisKA"/>
    <property type="match status" value="1"/>
</dbReference>
<keyword evidence="9" id="KW-0902">Two-component regulatory system</keyword>
<dbReference type="Proteomes" id="UP000225433">
    <property type="component" value="Unassembled WGS sequence"/>
</dbReference>
<dbReference type="PRINTS" id="PR00344">
    <property type="entry name" value="BCTRLSENSOR"/>
</dbReference>
<dbReference type="GO" id="GO:0000156">
    <property type="term" value="F:phosphorelay response regulator activity"/>
    <property type="evidence" value="ECO:0007669"/>
    <property type="project" value="TreeGrafter"/>
</dbReference>
<dbReference type="CDD" id="cd00075">
    <property type="entry name" value="HATPase"/>
    <property type="match status" value="1"/>
</dbReference>
<dbReference type="Pfam" id="PF02518">
    <property type="entry name" value="HATPase_c"/>
    <property type="match status" value="1"/>
</dbReference>
<dbReference type="STRING" id="351679.A9255_00845"/>
<keyword evidence="10" id="KW-0472">Membrane</keyword>
<evidence type="ECO:0000256" key="2">
    <source>
        <dbReference type="ARBA" id="ARBA00004370"/>
    </source>
</evidence>
<name>A0A2G0Q6W4_XENHO</name>
<reference evidence="12 13" key="1">
    <citation type="journal article" date="2017" name="Nat. Microbiol.">
        <title>Natural product diversity associated with the nematode symbionts Photorhabdus and Xenorhabdus.</title>
        <authorList>
            <person name="Tobias N.J."/>
            <person name="Wolff H."/>
            <person name="Djahanschiri B."/>
            <person name="Grundmann F."/>
            <person name="Kronenwerth M."/>
            <person name="Shi Y.M."/>
            <person name="Simonyi S."/>
            <person name="Grun P."/>
            <person name="Shapiro-Ilan D."/>
            <person name="Pidot S.J."/>
            <person name="Stinear T.P."/>
            <person name="Ebersberger I."/>
            <person name="Bode H.B."/>
        </authorList>
    </citation>
    <scope>NUCLEOTIDE SEQUENCE [LARGE SCALE GENOMIC DNA]</scope>
    <source>
        <strain evidence="12 13">DSM 17903</strain>
    </source>
</reference>
<evidence type="ECO:0000313" key="12">
    <source>
        <dbReference type="EMBL" id="PHM54970.1"/>
    </source>
</evidence>